<proteinExistence type="predicted"/>
<dbReference type="OrthoDB" id="4412570at2"/>
<evidence type="ECO:0000313" key="2">
    <source>
        <dbReference type="Proteomes" id="UP000272400"/>
    </source>
</evidence>
<dbReference type="AlphaFoldDB" id="A0A3N1D529"/>
<name>A0A3N1D529_9ACTN</name>
<sequence length="189" mass="20387">MRHARDGATAAMNAASQVLAARGKAEPQEFDNADVQWATRARDGVWAPTRDRQRIHVGIDCPPDRAATVLRPSLRVFVGIDVDTDIVAQTTADGIRLVTVVHGPEAPTSFRFPVGLAEGLALEAMPSGGFDVVNLRYGATVGRFYTPWACDSLFRPLAARWELDGGAIVMRLPHEGAAYPVVADPHYGI</sequence>
<keyword evidence="2" id="KW-1185">Reference proteome</keyword>
<accession>A0A3N1D529</accession>
<dbReference type="EMBL" id="RJKE01000001">
    <property type="protein sequence ID" value="ROO88566.1"/>
    <property type="molecule type" value="Genomic_DNA"/>
</dbReference>
<comment type="caution">
    <text evidence="1">The sequence shown here is derived from an EMBL/GenBank/DDBJ whole genome shotgun (WGS) entry which is preliminary data.</text>
</comment>
<evidence type="ECO:0000313" key="1">
    <source>
        <dbReference type="EMBL" id="ROO88566.1"/>
    </source>
</evidence>
<dbReference type="Proteomes" id="UP000272400">
    <property type="component" value="Unassembled WGS sequence"/>
</dbReference>
<protein>
    <submittedName>
        <fullName evidence="1">Uncharacterized protein</fullName>
    </submittedName>
</protein>
<reference evidence="1 2" key="1">
    <citation type="submission" date="2018-11" db="EMBL/GenBank/DDBJ databases">
        <title>Sequencing the genomes of 1000 actinobacteria strains.</title>
        <authorList>
            <person name="Klenk H.-P."/>
        </authorList>
    </citation>
    <scope>NUCLEOTIDE SEQUENCE [LARGE SCALE GENOMIC DNA]</scope>
    <source>
        <strain evidence="1 2">DSM 44254</strain>
    </source>
</reference>
<organism evidence="1 2">
    <name type="scientific">Actinocorallia herbida</name>
    <dbReference type="NCBI Taxonomy" id="58109"/>
    <lineage>
        <taxon>Bacteria</taxon>
        <taxon>Bacillati</taxon>
        <taxon>Actinomycetota</taxon>
        <taxon>Actinomycetes</taxon>
        <taxon>Streptosporangiales</taxon>
        <taxon>Thermomonosporaceae</taxon>
        <taxon>Actinocorallia</taxon>
    </lineage>
</organism>
<gene>
    <name evidence="1" type="ORF">EDD29_6237</name>
</gene>
<dbReference type="RefSeq" id="WP_123670777.1">
    <property type="nucleotide sequence ID" value="NZ_RJKE01000001.1"/>
</dbReference>